<dbReference type="PANTHER" id="PTHR43861:SF1">
    <property type="entry name" value="TRANS-ACONITATE 2-METHYLTRANSFERASE"/>
    <property type="match status" value="1"/>
</dbReference>
<dbReference type="AlphaFoldDB" id="A0A7R9KHW0"/>
<keyword evidence="6" id="KW-1185">Reference proteome</keyword>
<keyword evidence="2" id="KW-0808">Transferase</keyword>
<evidence type="ECO:0000259" key="3">
    <source>
        <dbReference type="Pfam" id="PF13649"/>
    </source>
</evidence>
<dbReference type="CDD" id="cd02440">
    <property type="entry name" value="AdoMet_MTases"/>
    <property type="match status" value="2"/>
</dbReference>
<feature type="domain" description="Methyltransferase" evidence="4">
    <location>
        <begin position="225"/>
        <end position="335"/>
    </location>
</feature>
<sequence>DYNIIVDLGSGDGGITKLLATRVPHKRVIAIDANPAMTAYGQSVNSLSTIEYITQDMSVSWPELSDDIRRLESKVDLIFSNFCFHYFNDKSQLLSQCRQLLATGGCIHAVCILHYDLNHKLPANARKEWCLSIDQQMDVWRRALEGNGFAIDVFECKDETYPMSRQQIIAVLPVTIATLKSKFETNEQFVSETRGLEDIMFDVLCNPVADRHNPNAWTQFLANKDVNEVVIHIGCGPGNTAKLLAKELNPEHIVGIDINPNMIASAKQHNAMANTDYYIQDITHEWSQWDKSLQKLAGKVSVIYSNFTMHWVRESDTAAQNMAKLLSNDGIIVMDILYCGHIYGTAGADKRAELERQLRYPSEQRVVGQWVTAFKSAGLNRIHIKYWEPKSFLTDSAGAEEMNAVLRELIVKSFETRMMSKTLFNGKDLIECNRELWNFVISK</sequence>
<dbReference type="InterPro" id="IPR025714">
    <property type="entry name" value="Methyltranfer_dom"/>
</dbReference>
<keyword evidence="1" id="KW-0489">Methyltransferase</keyword>
<dbReference type="Pfam" id="PF13649">
    <property type="entry name" value="Methyltransf_25"/>
    <property type="match status" value="1"/>
</dbReference>
<name>A0A7R9KHW0_9ACAR</name>
<organism evidence="5">
    <name type="scientific">Medioppia subpectinata</name>
    <dbReference type="NCBI Taxonomy" id="1979941"/>
    <lineage>
        <taxon>Eukaryota</taxon>
        <taxon>Metazoa</taxon>
        <taxon>Ecdysozoa</taxon>
        <taxon>Arthropoda</taxon>
        <taxon>Chelicerata</taxon>
        <taxon>Arachnida</taxon>
        <taxon>Acari</taxon>
        <taxon>Acariformes</taxon>
        <taxon>Sarcoptiformes</taxon>
        <taxon>Oribatida</taxon>
        <taxon>Brachypylina</taxon>
        <taxon>Oppioidea</taxon>
        <taxon>Oppiidae</taxon>
        <taxon>Medioppia</taxon>
    </lineage>
</organism>
<gene>
    <name evidence="5" type="ORF">OSB1V03_LOCUS3659</name>
</gene>
<dbReference type="EMBL" id="CAJPIZ010001525">
    <property type="protein sequence ID" value="CAG2103630.1"/>
    <property type="molecule type" value="Genomic_DNA"/>
</dbReference>
<dbReference type="Proteomes" id="UP000759131">
    <property type="component" value="Unassembled WGS sequence"/>
</dbReference>
<dbReference type="Gene3D" id="3.40.50.150">
    <property type="entry name" value="Vaccinia Virus protein VP39"/>
    <property type="match status" value="2"/>
</dbReference>
<dbReference type="InterPro" id="IPR041698">
    <property type="entry name" value="Methyltransf_25"/>
</dbReference>
<dbReference type="PANTHER" id="PTHR43861">
    <property type="entry name" value="TRANS-ACONITATE 2-METHYLTRANSFERASE-RELATED"/>
    <property type="match status" value="1"/>
</dbReference>
<dbReference type="Pfam" id="PF13847">
    <property type="entry name" value="Methyltransf_31"/>
    <property type="match status" value="1"/>
</dbReference>
<evidence type="ECO:0000256" key="1">
    <source>
        <dbReference type="ARBA" id="ARBA00022603"/>
    </source>
</evidence>
<dbReference type="InterPro" id="IPR029063">
    <property type="entry name" value="SAM-dependent_MTases_sf"/>
</dbReference>
<evidence type="ECO:0000313" key="5">
    <source>
        <dbReference type="EMBL" id="CAD7623200.1"/>
    </source>
</evidence>
<feature type="domain" description="Methyltransferase" evidence="3">
    <location>
        <begin position="5"/>
        <end position="105"/>
    </location>
</feature>
<dbReference type="EMBL" id="OC856100">
    <property type="protein sequence ID" value="CAD7623200.1"/>
    <property type="molecule type" value="Genomic_DNA"/>
</dbReference>
<dbReference type="OrthoDB" id="10017101at2759"/>
<dbReference type="SUPFAM" id="SSF53335">
    <property type="entry name" value="S-adenosyl-L-methionine-dependent methyltransferases"/>
    <property type="match status" value="2"/>
</dbReference>
<dbReference type="GO" id="GO:0008168">
    <property type="term" value="F:methyltransferase activity"/>
    <property type="evidence" value="ECO:0007669"/>
    <property type="project" value="UniProtKB-KW"/>
</dbReference>
<protein>
    <recommendedName>
        <fullName evidence="7">Methyltransferase domain-containing protein</fullName>
    </recommendedName>
</protein>
<reference evidence="5" key="1">
    <citation type="submission" date="2020-11" db="EMBL/GenBank/DDBJ databases">
        <authorList>
            <person name="Tran Van P."/>
        </authorList>
    </citation>
    <scope>NUCLEOTIDE SEQUENCE</scope>
</reference>
<evidence type="ECO:0000313" key="6">
    <source>
        <dbReference type="Proteomes" id="UP000759131"/>
    </source>
</evidence>
<evidence type="ECO:0008006" key="7">
    <source>
        <dbReference type="Google" id="ProtNLM"/>
    </source>
</evidence>
<evidence type="ECO:0000256" key="2">
    <source>
        <dbReference type="ARBA" id="ARBA00022679"/>
    </source>
</evidence>
<feature type="non-terminal residue" evidence="5">
    <location>
        <position position="443"/>
    </location>
</feature>
<dbReference type="GO" id="GO:0032259">
    <property type="term" value="P:methylation"/>
    <property type="evidence" value="ECO:0007669"/>
    <property type="project" value="UniProtKB-KW"/>
</dbReference>
<accession>A0A7R9KHW0</accession>
<proteinExistence type="predicted"/>
<evidence type="ECO:0000259" key="4">
    <source>
        <dbReference type="Pfam" id="PF13847"/>
    </source>
</evidence>